<dbReference type="InterPro" id="IPR025874">
    <property type="entry name" value="DZR"/>
</dbReference>
<gene>
    <name evidence="3" type="ORF">CEJ42_14770</name>
</gene>
<accession>A0A246WQ28</accession>
<sequence length="117" mass="12256">MASSFYNGVHVSFLRKIIGRHHGEKRRHGDTGHHGNNNQYGSSEHGGHSRYSPPPTGRGRSATPIGTSCPRCFTVSSPGARFCHECGSGLTAIACTQCGSGMPSGTKFCGQCGTSST</sequence>
<evidence type="ECO:0000313" key="3">
    <source>
        <dbReference type="EMBL" id="OWY28492.1"/>
    </source>
</evidence>
<proteinExistence type="predicted"/>
<feature type="domain" description="DZANK-type" evidence="2">
    <location>
        <begin position="69"/>
        <end position="113"/>
    </location>
</feature>
<dbReference type="Proteomes" id="UP000197596">
    <property type="component" value="Unassembled WGS sequence"/>
</dbReference>
<dbReference type="EMBL" id="NJGU01000007">
    <property type="protein sequence ID" value="OWY28492.1"/>
    <property type="molecule type" value="Genomic_DNA"/>
</dbReference>
<name>A0A246WQ28_9BURK</name>
<evidence type="ECO:0000256" key="1">
    <source>
        <dbReference type="SAM" id="MobiDB-lite"/>
    </source>
</evidence>
<comment type="caution">
    <text evidence="3">The sequence shown here is derived from an EMBL/GenBank/DDBJ whole genome shotgun (WGS) entry which is preliminary data.</text>
</comment>
<evidence type="ECO:0000313" key="4">
    <source>
        <dbReference type="Proteomes" id="UP000197596"/>
    </source>
</evidence>
<evidence type="ECO:0000259" key="2">
    <source>
        <dbReference type="Pfam" id="PF12773"/>
    </source>
</evidence>
<reference evidence="3 4" key="1">
    <citation type="submission" date="2017-06" db="EMBL/GenBank/DDBJ databases">
        <title>Herbaspirillum phytohormonus sp. nov., isolated from the root nodule of Robinia pseudoacacia in lead-zinc mine.</title>
        <authorList>
            <person name="Fan M."/>
            <person name="Lin Y."/>
        </authorList>
    </citation>
    <scope>NUCLEOTIDE SEQUENCE [LARGE SCALE GENOMIC DNA]</scope>
    <source>
        <strain evidence="3 4">HZ10</strain>
    </source>
</reference>
<dbReference type="Pfam" id="PF12773">
    <property type="entry name" value="DZR"/>
    <property type="match status" value="1"/>
</dbReference>
<dbReference type="AlphaFoldDB" id="A0A246WQ28"/>
<feature type="region of interest" description="Disordered" evidence="1">
    <location>
        <begin position="21"/>
        <end position="66"/>
    </location>
</feature>
<organism evidence="3 4">
    <name type="scientific">Herbaspirillum robiniae</name>
    <dbReference type="NCBI Taxonomy" id="2014887"/>
    <lineage>
        <taxon>Bacteria</taxon>
        <taxon>Pseudomonadati</taxon>
        <taxon>Pseudomonadota</taxon>
        <taxon>Betaproteobacteria</taxon>
        <taxon>Burkholderiales</taxon>
        <taxon>Oxalobacteraceae</taxon>
        <taxon>Herbaspirillum</taxon>
    </lineage>
</organism>
<protein>
    <submittedName>
        <fullName evidence="3">Adenylate cyclase</fullName>
    </submittedName>
</protein>